<dbReference type="Proteomes" id="UP001056120">
    <property type="component" value="Linkage Group LG24"/>
</dbReference>
<name>A0ACB9AR09_9ASTR</name>
<organism evidence="1 2">
    <name type="scientific">Smallanthus sonchifolius</name>
    <dbReference type="NCBI Taxonomy" id="185202"/>
    <lineage>
        <taxon>Eukaryota</taxon>
        <taxon>Viridiplantae</taxon>
        <taxon>Streptophyta</taxon>
        <taxon>Embryophyta</taxon>
        <taxon>Tracheophyta</taxon>
        <taxon>Spermatophyta</taxon>
        <taxon>Magnoliopsida</taxon>
        <taxon>eudicotyledons</taxon>
        <taxon>Gunneridae</taxon>
        <taxon>Pentapetalae</taxon>
        <taxon>asterids</taxon>
        <taxon>campanulids</taxon>
        <taxon>Asterales</taxon>
        <taxon>Asteraceae</taxon>
        <taxon>Asteroideae</taxon>
        <taxon>Heliantheae alliance</taxon>
        <taxon>Millerieae</taxon>
        <taxon>Smallanthus</taxon>
    </lineage>
</organism>
<protein>
    <submittedName>
        <fullName evidence="1">Uncharacterized protein</fullName>
    </submittedName>
</protein>
<reference evidence="2" key="1">
    <citation type="journal article" date="2022" name="Mol. Ecol. Resour.">
        <title>The genomes of chicory, endive, great burdock and yacon provide insights into Asteraceae palaeo-polyploidization history and plant inulin production.</title>
        <authorList>
            <person name="Fan W."/>
            <person name="Wang S."/>
            <person name="Wang H."/>
            <person name="Wang A."/>
            <person name="Jiang F."/>
            <person name="Liu H."/>
            <person name="Zhao H."/>
            <person name="Xu D."/>
            <person name="Zhang Y."/>
        </authorList>
    </citation>
    <scope>NUCLEOTIDE SEQUENCE [LARGE SCALE GENOMIC DNA]</scope>
    <source>
        <strain evidence="2">cv. Yunnan</strain>
    </source>
</reference>
<proteinExistence type="predicted"/>
<sequence length="85" mass="9107">METPKDYQMESTSTPLVSTTCPTPSVTIPISTTHIDSINATLEKVLKQLVAQGESSCRQEIVIMSESENDDPEGAQGGDDHLNAS</sequence>
<dbReference type="EMBL" id="CM042041">
    <property type="protein sequence ID" value="KAI3712664.1"/>
    <property type="molecule type" value="Genomic_DNA"/>
</dbReference>
<gene>
    <name evidence="1" type="ORF">L1987_71226</name>
</gene>
<accession>A0ACB9AR09</accession>
<evidence type="ECO:0000313" key="1">
    <source>
        <dbReference type="EMBL" id="KAI3712664.1"/>
    </source>
</evidence>
<comment type="caution">
    <text evidence="1">The sequence shown here is derived from an EMBL/GenBank/DDBJ whole genome shotgun (WGS) entry which is preliminary data.</text>
</comment>
<evidence type="ECO:0000313" key="2">
    <source>
        <dbReference type="Proteomes" id="UP001056120"/>
    </source>
</evidence>
<reference evidence="1 2" key="2">
    <citation type="journal article" date="2022" name="Mol. Ecol. Resour.">
        <title>The genomes of chicory, endive, great burdock and yacon provide insights into Asteraceae paleo-polyploidization history and plant inulin production.</title>
        <authorList>
            <person name="Fan W."/>
            <person name="Wang S."/>
            <person name="Wang H."/>
            <person name="Wang A."/>
            <person name="Jiang F."/>
            <person name="Liu H."/>
            <person name="Zhao H."/>
            <person name="Xu D."/>
            <person name="Zhang Y."/>
        </authorList>
    </citation>
    <scope>NUCLEOTIDE SEQUENCE [LARGE SCALE GENOMIC DNA]</scope>
    <source>
        <strain evidence="2">cv. Yunnan</strain>
        <tissue evidence="1">Leaves</tissue>
    </source>
</reference>
<keyword evidence="2" id="KW-1185">Reference proteome</keyword>